<dbReference type="GO" id="GO:0016020">
    <property type="term" value="C:membrane"/>
    <property type="evidence" value="ECO:0007669"/>
    <property type="project" value="UniProtKB-SubCell"/>
</dbReference>
<evidence type="ECO:0000256" key="3">
    <source>
        <dbReference type="ARBA" id="ARBA00010617"/>
    </source>
</evidence>
<keyword evidence="8 12" id="KW-0560">Oxidoreductase</keyword>
<dbReference type="KEGG" id="dzi:111318447"/>
<evidence type="ECO:0000313" key="14">
    <source>
        <dbReference type="RefSeq" id="XP_022777066.1"/>
    </source>
</evidence>
<gene>
    <name evidence="14" type="primary">LOC111318447</name>
</gene>
<dbReference type="RefSeq" id="XP_022777066.1">
    <property type="nucleotide sequence ID" value="XM_022921331.1"/>
</dbReference>
<dbReference type="GO" id="GO:0005506">
    <property type="term" value="F:iron ion binding"/>
    <property type="evidence" value="ECO:0007669"/>
    <property type="project" value="InterPro"/>
</dbReference>
<dbReference type="PROSITE" id="PS00086">
    <property type="entry name" value="CYTOCHROME_P450"/>
    <property type="match status" value="1"/>
</dbReference>
<keyword evidence="4 11" id="KW-0349">Heme</keyword>
<dbReference type="SUPFAM" id="SSF48264">
    <property type="entry name" value="Cytochrome P450"/>
    <property type="match status" value="1"/>
</dbReference>
<dbReference type="Pfam" id="PF00067">
    <property type="entry name" value="p450"/>
    <property type="match status" value="2"/>
</dbReference>
<dbReference type="InterPro" id="IPR001128">
    <property type="entry name" value="Cyt_P450"/>
</dbReference>
<evidence type="ECO:0000256" key="4">
    <source>
        <dbReference type="ARBA" id="ARBA00022617"/>
    </source>
</evidence>
<dbReference type="InterPro" id="IPR002401">
    <property type="entry name" value="Cyt_P450_E_grp-I"/>
</dbReference>
<keyword evidence="13" id="KW-1185">Reference proteome</keyword>
<keyword evidence="5" id="KW-0812">Transmembrane</keyword>
<dbReference type="Gene3D" id="1.10.630.10">
    <property type="entry name" value="Cytochrome P450"/>
    <property type="match status" value="2"/>
</dbReference>
<dbReference type="OrthoDB" id="1470350at2759"/>
<evidence type="ECO:0000313" key="13">
    <source>
        <dbReference type="Proteomes" id="UP000515121"/>
    </source>
</evidence>
<evidence type="ECO:0000256" key="9">
    <source>
        <dbReference type="ARBA" id="ARBA00023004"/>
    </source>
</evidence>
<dbReference type="InterPro" id="IPR036396">
    <property type="entry name" value="Cyt_P450_sf"/>
</dbReference>
<keyword evidence="6 11" id="KW-0479">Metal-binding</keyword>
<name>A0A6P6BJ25_DURZI</name>
<evidence type="ECO:0000256" key="11">
    <source>
        <dbReference type="PIRSR" id="PIRSR602401-1"/>
    </source>
</evidence>
<evidence type="ECO:0000256" key="2">
    <source>
        <dbReference type="ARBA" id="ARBA00004167"/>
    </source>
</evidence>
<evidence type="ECO:0000256" key="1">
    <source>
        <dbReference type="ARBA" id="ARBA00001971"/>
    </source>
</evidence>
<dbReference type="PRINTS" id="PR00385">
    <property type="entry name" value="P450"/>
</dbReference>
<dbReference type="GO" id="GO:0010268">
    <property type="term" value="P:brassinosteroid homeostasis"/>
    <property type="evidence" value="ECO:0007669"/>
    <property type="project" value="TreeGrafter"/>
</dbReference>
<accession>A0A6P6BJ25</accession>
<dbReference type="GO" id="GO:0005783">
    <property type="term" value="C:endoplasmic reticulum"/>
    <property type="evidence" value="ECO:0007669"/>
    <property type="project" value="TreeGrafter"/>
</dbReference>
<dbReference type="PRINTS" id="PR00463">
    <property type="entry name" value="EP450I"/>
</dbReference>
<comment type="similarity">
    <text evidence="3 12">Belongs to the cytochrome P450 family.</text>
</comment>
<comment type="cofactor">
    <cofactor evidence="1 11">
        <name>heme</name>
        <dbReference type="ChEBI" id="CHEBI:30413"/>
    </cofactor>
</comment>
<evidence type="ECO:0000256" key="10">
    <source>
        <dbReference type="ARBA" id="ARBA00023136"/>
    </source>
</evidence>
<feature type="binding site" description="axial binding residue" evidence="11">
    <location>
        <position position="313"/>
    </location>
    <ligand>
        <name>heme</name>
        <dbReference type="ChEBI" id="CHEBI:30413"/>
    </ligand>
    <ligandPart>
        <name>Fe</name>
        <dbReference type="ChEBI" id="CHEBI:18248"/>
    </ligandPart>
</feature>
<evidence type="ECO:0000256" key="6">
    <source>
        <dbReference type="ARBA" id="ARBA00022723"/>
    </source>
</evidence>
<evidence type="ECO:0000256" key="5">
    <source>
        <dbReference type="ARBA" id="ARBA00022692"/>
    </source>
</evidence>
<dbReference type="InterPro" id="IPR017972">
    <property type="entry name" value="Cyt_P450_CS"/>
</dbReference>
<evidence type="ECO:0000256" key="8">
    <source>
        <dbReference type="ARBA" id="ARBA00023002"/>
    </source>
</evidence>
<dbReference type="GO" id="GO:0016125">
    <property type="term" value="P:sterol metabolic process"/>
    <property type="evidence" value="ECO:0007669"/>
    <property type="project" value="TreeGrafter"/>
</dbReference>
<organism evidence="13 14">
    <name type="scientific">Durio zibethinus</name>
    <name type="common">Durian</name>
    <dbReference type="NCBI Taxonomy" id="66656"/>
    <lineage>
        <taxon>Eukaryota</taxon>
        <taxon>Viridiplantae</taxon>
        <taxon>Streptophyta</taxon>
        <taxon>Embryophyta</taxon>
        <taxon>Tracheophyta</taxon>
        <taxon>Spermatophyta</taxon>
        <taxon>Magnoliopsida</taxon>
        <taxon>eudicotyledons</taxon>
        <taxon>Gunneridae</taxon>
        <taxon>Pentapetalae</taxon>
        <taxon>rosids</taxon>
        <taxon>malvids</taxon>
        <taxon>Malvales</taxon>
        <taxon>Malvaceae</taxon>
        <taxon>Helicteroideae</taxon>
        <taxon>Durio</taxon>
    </lineage>
</organism>
<dbReference type="GO" id="GO:0016132">
    <property type="term" value="P:brassinosteroid biosynthetic process"/>
    <property type="evidence" value="ECO:0007669"/>
    <property type="project" value="TreeGrafter"/>
</dbReference>
<dbReference type="PANTHER" id="PTHR24286">
    <property type="entry name" value="CYTOCHROME P450 26"/>
    <property type="match status" value="1"/>
</dbReference>
<keyword evidence="10" id="KW-0472">Membrane</keyword>
<dbReference type="AlphaFoldDB" id="A0A6P6BJ25"/>
<evidence type="ECO:0000256" key="7">
    <source>
        <dbReference type="ARBA" id="ARBA00022989"/>
    </source>
</evidence>
<proteinExistence type="inferred from homology"/>
<dbReference type="PANTHER" id="PTHR24286:SF199">
    <property type="entry name" value="CYTOCHROME P450 88D6"/>
    <property type="match status" value="1"/>
</dbReference>
<dbReference type="GeneID" id="111318447"/>
<keyword evidence="7" id="KW-1133">Transmembrane helix</keyword>
<protein>
    <submittedName>
        <fullName evidence="14">Beta-amyrin 11-oxidase-like</fullName>
    </submittedName>
</protein>
<sequence>MVFFKVLTKIFSGSSAATLPESTMKYYSDLHDGIRSNMLMFKARKMLVKIIQDVLDERKARNKIGHHEPNEKKAMIDLFIEVEDEKGQKLADKDIVNILLLFLIAGHDSSATAEEQEEIFKTRPSGQKGLNLKEIRQMEYLSKASFFFPFFPYFCHASVSASSMAKKLPFISAGRARGNLKTRPSGQKGLNLKEIRDKWNIFQRHHFFFFFSPIFAMIDTDAVIDETLRITNLLFANFQSFLFNIRLPILPNEKHFFPGYFIPKGWKVLVWNREVHMDPENYEHPKDFLPSRWDNNKSKPGAFIPFGGGVRICPGSELAKLQIFIFFHYFLLNYKLEQINPGRRVVYFYGPRPTDHCLARVVELP</sequence>
<dbReference type="GO" id="GO:0051777">
    <property type="term" value="F:ent-kaurenoic acid monooxygenase activity"/>
    <property type="evidence" value="ECO:0007669"/>
    <property type="project" value="TreeGrafter"/>
</dbReference>
<dbReference type="Proteomes" id="UP000515121">
    <property type="component" value="Unplaced"/>
</dbReference>
<reference evidence="14" key="1">
    <citation type="submission" date="2025-08" db="UniProtKB">
        <authorList>
            <consortium name="RefSeq"/>
        </authorList>
    </citation>
    <scope>IDENTIFICATION</scope>
    <source>
        <tissue evidence="14">Fruit stalk</tissue>
    </source>
</reference>
<dbReference type="GO" id="GO:0020037">
    <property type="term" value="F:heme binding"/>
    <property type="evidence" value="ECO:0007669"/>
    <property type="project" value="InterPro"/>
</dbReference>
<keyword evidence="12" id="KW-0503">Monooxygenase</keyword>
<evidence type="ECO:0000256" key="12">
    <source>
        <dbReference type="RuleBase" id="RU000461"/>
    </source>
</evidence>
<comment type="subcellular location">
    <subcellularLocation>
        <location evidence="2">Membrane</location>
        <topology evidence="2">Single-pass membrane protein</topology>
    </subcellularLocation>
</comment>
<keyword evidence="9 11" id="KW-0408">Iron</keyword>